<dbReference type="Gene3D" id="1.10.287.180">
    <property type="entry name" value="Transcription elongation factor, GreA/GreB, N-terminal domain"/>
    <property type="match status" value="1"/>
</dbReference>
<dbReference type="Pfam" id="PF01272">
    <property type="entry name" value="GreA_GreB"/>
    <property type="match status" value="1"/>
</dbReference>
<dbReference type="GO" id="GO:0003746">
    <property type="term" value="F:translation elongation factor activity"/>
    <property type="evidence" value="ECO:0007669"/>
    <property type="project" value="UniProtKB-KW"/>
</dbReference>
<dbReference type="InterPro" id="IPR036805">
    <property type="entry name" value="Tscrpt_elong_fac_GreA/B_N_sf"/>
</dbReference>
<keyword evidence="2" id="KW-0804">Transcription</keyword>
<reference evidence="5 6" key="1">
    <citation type="submission" date="2024-09" db="EMBL/GenBank/DDBJ databases">
        <title>Laminarin stimulates single cell rates of sulfate reduction while oxygen inhibits transcriptomic activity in coastal marine sediment.</title>
        <authorList>
            <person name="Lindsay M."/>
            <person name="Orcutt B."/>
            <person name="Emerson D."/>
            <person name="Stepanauskas R."/>
            <person name="D'Angelo T."/>
        </authorList>
    </citation>
    <scope>NUCLEOTIDE SEQUENCE [LARGE SCALE GENOMIC DNA]</scope>
    <source>
        <strain evidence="5">SAG AM-311-K15</strain>
    </source>
</reference>
<organism evidence="5 6">
    <name type="scientific">candidate division CSSED10-310 bacterium</name>
    <dbReference type="NCBI Taxonomy" id="2855610"/>
    <lineage>
        <taxon>Bacteria</taxon>
        <taxon>Bacteria division CSSED10-310</taxon>
    </lineage>
</organism>
<keyword evidence="6" id="KW-1185">Reference proteome</keyword>
<dbReference type="InterPro" id="IPR023459">
    <property type="entry name" value="Tscrpt_elong_fac_GreA/B_fam"/>
</dbReference>
<protein>
    <submittedName>
        <fullName evidence="5">GreA/GreB family elongation factor</fullName>
    </submittedName>
</protein>
<sequence length="161" mass="18328">MDLIDDVKKTIQEDIKKLQHELRVILPDMIKKAVELGDLTENADYQYALQRQEFVKIRLGNLSRRLSDISMINISTLPHDEIGLGSEITLLNLDTDEEKTFRLVMSEQTDPAKGYISVQSPVGQAFLGKEEGDEVEVKTPQGIKNFEVLKLKTVHDFKKES</sequence>
<evidence type="ECO:0000313" key="5">
    <source>
        <dbReference type="EMBL" id="MFC1850253.1"/>
    </source>
</evidence>
<feature type="domain" description="Transcription elongation factor GreA/GreB C-terminal" evidence="3">
    <location>
        <begin position="78"/>
        <end position="152"/>
    </location>
</feature>
<dbReference type="Proteomes" id="UP001594351">
    <property type="component" value="Unassembled WGS sequence"/>
</dbReference>
<dbReference type="InterPro" id="IPR022691">
    <property type="entry name" value="Tscrpt_elong_fac_GreA/B_N"/>
</dbReference>
<dbReference type="InterPro" id="IPR036953">
    <property type="entry name" value="GreA/GreB_C_sf"/>
</dbReference>
<evidence type="ECO:0000259" key="4">
    <source>
        <dbReference type="Pfam" id="PF03449"/>
    </source>
</evidence>
<dbReference type="PANTHER" id="PTHR30437">
    <property type="entry name" value="TRANSCRIPTION ELONGATION FACTOR GREA"/>
    <property type="match status" value="1"/>
</dbReference>
<dbReference type="SUPFAM" id="SSF54534">
    <property type="entry name" value="FKBP-like"/>
    <property type="match status" value="1"/>
</dbReference>
<evidence type="ECO:0000259" key="3">
    <source>
        <dbReference type="Pfam" id="PF01272"/>
    </source>
</evidence>
<gene>
    <name evidence="5" type="ORF">ACFL27_08685</name>
</gene>
<dbReference type="SUPFAM" id="SSF46557">
    <property type="entry name" value="GreA transcript cleavage protein, N-terminal domain"/>
    <property type="match status" value="1"/>
</dbReference>
<proteinExistence type="predicted"/>
<keyword evidence="1" id="KW-0805">Transcription regulation</keyword>
<evidence type="ECO:0000256" key="1">
    <source>
        <dbReference type="ARBA" id="ARBA00023015"/>
    </source>
</evidence>
<dbReference type="PANTHER" id="PTHR30437:SF4">
    <property type="entry name" value="TRANSCRIPTION ELONGATION FACTOR GREA"/>
    <property type="match status" value="1"/>
</dbReference>
<comment type="caution">
    <text evidence="5">The sequence shown here is derived from an EMBL/GenBank/DDBJ whole genome shotgun (WGS) entry which is preliminary data.</text>
</comment>
<keyword evidence="5" id="KW-0648">Protein biosynthesis</keyword>
<dbReference type="EMBL" id="JBHPBY010000086">
    <property type="protein sequence ID" value="MFC1850253.1"/>
    <property type="molecule type" value="Genomic_DNA"/>
</dbReference>
<dbReference type="InterPro" id="IPR001437">
    <property type="entry name" value="Tscrpt_elong_fac_GreA/B_C"/>
</dbReference>
<dbReference type="Pfam" id="PF03449">
    <property type="entry name" value="GreA_GreB_N"/>
    <property type="match status" value="1"/>
</dbReference>
<name>A0ABV6YVN8_UNCC1</name>
<evidence type="ECO:0000313" key="6">
    <source>
        <dbReference type="Proteomes" id="UP001594351"/>
    </source>
</evidence>
<accession>A0ABV6YVN8</accession>
<feature type="domain" description="Transcription elongation factor GreA/GreB N-terminal" evidence="4">
    <location>
        <begin position="10"/>
        <end position="68"/>
    </location>
</feature>
<keyword evidence="5" id="KW-0251">Elongation factor</keyword>
<dbReference type="Gene3D" id="3.10.50.30">
    <property type="entry name" value="Transcription elongation factor, GreA/GreB, C-terminal domain"/>
    <property type="match status" value="1"/>
</dbReference>
<dbReference type="PIRSF" id="PIRSF006092">
    <property type="entry name" value="GreA_GreB"/>
    <property type="match status" value="1"/>
</dbReference>
<evidence type="ECO:0000256" key="2">
    <source>
        <dbReference type="ARBA" id="ARBA00023163"/>
    </source>
</evidence>